<dbReference type="OrthoDB" id="9800887at2"/>
<dbReference type="Proteomes" id="UP000319342">
    <property type="component" value="Chromosome"/>
</dbReference>
<proteinExistence type="predicted"/>
<dbReference type="RefSeq" id="WP_145186672.1">
    <property type="nucleotide sequence ID" value="NZ_CP036290.1"/>
</dbReference>
<dbReference type="AlphaFoldDB" id="A0A518CZR2"/>
<dbReference type="EMBL" id="CP036290">
    <property type="protein sequence ID" value="QDU84685.1"/>
    <property type="molecule type" value="Genomic_DNA"/>
</dbReference>
<evidence type="ECO:0000313" key="2">
    <source>
        <dbReference type="Proteomes" id="UP000319342"/>
    </source>
</evidence>
<sequence>MTPRTLLALLVGLVFGTLFGALLVSSDSVERAGPAALDVRAAPPSVADPIEAVESDLASARRSVPEMSLRPQALVPTTAVRDVASRAATPALSGARGNDLTYGTVRDLHGNPIAGATIAARIEFNGNTGSFGQSSATPPWVLRSIEDVLLETAERWAQRRSETIVATTGADGRFRIEGLADEVVEVGSYLNLEFFHPDYVLRSPLWSVRPNVELEIVARRLVPVTFDLRNARGGVLDRAWLFLELTDGNGVDQRIEWTAEERTFMVVEGDTSVFAATAAAPRYWSHEQAKTSALGTSKIALLQVQAGMAPVVLVVEESDALIVSPKFSGPRIEGFQVRLELRSTTVDRASRGPLRSESIHASTKEIVFAELEPGAYVLRLDRPSGGEPLAELEVTFDGGAQRLEFVIPPLEVCDSRRFRVMSADGLPVEHCTFARSYRSDQGRLVGRRVQAAWRGVGWYDVSFERRYSLQGESPEALPNGAVGPQLLTVEHRDHGRIEVPYDSLVGDAELRFPALARATVFLPLAWANGDDEPVVRVRATDPSAPQQSSVDWSEVTVTADGRCVLPELFPGEYSLWVTIAREQVHSAPVTLTSGESLIVVEPEPK</sequence>
<organism evidence="1 2">
    <name type="scientific">Rohdeia mirabilis</name>
    <dbReference type="NCBI Taxonomy" id="2528008"/>
    <lineage>
        <taxon>Bacteria</taxon>
        <taxon>Pseudomonadati</taxon>
        <taxon>Planctomycetota</taxon>
        <taxon>Planctomycetia</taxon>
        <taxon>Planctomycetia incertae sedis</taxon>
        <taxon>Rohdeia</taxon>
    </lineage>
</organism>
<reference evidence="1 2" key="1">
    <citation type="submission" date="2019-02" db="EMBL/GenBank/DDBJ databases">
        <title>Deep-cultivation of Planctomycetes and their phenomic and genomic characterization uncovers novel biology.</title>
        <authorList>
            <person name="Wiegand S."/>
            <person name="Jogler M."/>
            <person name="Boedeker C."/>
            <person name="Pinto D."/>
            <person name="Vollmers J."/>
            <person name="Rivas-Marin E."/>
            <person name="Kohn T."/>
            <person name="Peeters S.H."/>
            <person name="Heuer A."/>
            <person name="Rast P."/>
            <person name="Oberbeckmann S."/>
            <person name="Bunk B."/>
            <person name="Jeske O."/>
            <person name="Meyerdierks A."/>
            <person name="Storesund J.E."/>
            <person name="Kallscheuer N."/>
            <person name="Luecker S."/>
            <person name="Lage O.M."/>
            <person name="Pohl T."/>
            <person name="Merkel B.J."/>
            <person name="Hornburger P."/>
            <person name="Mueller R.-W."/>
            <person name="Bruemmer F."/>
            <person name="Labrenz M."/>
            <person name="Spormann A.M."/>
            <person name="Op den Camp H."/>
            <person name="Overmann J."/>
            <person name="Amann R."/>
            <person name="Jetten M.S.M."/>
            <person name="Mascher T."/>
            <person name="Medema M.H."/>
            <person name="Devos D.P."/>
            <person name="Kaster A.-K."/>
            <person name="Ovreas L."/>
            <person name="Rohde M."/>
            <person name="Galperin M.Y."/>
            <person name="Jogler C."/>
        </authorList>
    </citation>
    <scope>NUCLEOTIDE SEQUENCE [LARGE SCALE GENOMIC DNA]</scope>
    <source>
        <strain evidence="1 2">Pla163</strain>
    </source>
</reference>
<evidence type="ECO:0000313" key="1">
    <source>
        <dbReference type="EMBL" id="QDU84685.1"/>
    </source>
</evidence>
<accession>A0A518CZR2</accession>
<gene>
    <name evidence="1" type="ORF">Pla163_17970</name>
</gene>
<keyword evidence="2" id="KW-1185">Reference proteome</keyword>
<name>A0A518CZR2_9BACT</name>
<protein>
    <submittedName>
        <fullName evidence="1">Uncharacterized protein</fullName>
    </submittedName>
</protein>